<gene>
    <name evidence="1" type="ORF">OCL97_11385</name>
</gene>
<dbReference type="EMBL" id="JAOTJD010000019">
    <property type="protein sequence ID" value="MFD3264559.1"/>
    <property type="molecule type" value="Genomic_DNA"/>
</dbReference>
<dbReference type="PANTHER" id="PTHR18964:SF173">
    <property type="entry name" value="GLUCOKINASE"/>
    <property type="match status" value="1"/>
</dbReference>
<proteinExistence type="predicted"/>
<dbReference type="Pfam" id="PF00480">
    <property type="entry name" value="ROK"/>
    <property type="match status" value="1"/>
</dbReference>
<dbReference type="Gene3D" id="3.30.420.40">
    <property type="match status" value="2"/>
</dbReference>
<dbReference type="SUPFAM" id="SSF53067">
    <property type="entry name" value="Actin-like ATPase domain"/>
    <property type="match status" value="1"/>
</dbReference>
<sequence>MTRSLIAAIETGGTKILCRVATADADRQAALDVPTHRFATTTPQQAVIDLVGAIQADLRPGDTLDAIGLASFGPLIVDPASPDRGLMLPTPKPHWSGFNLAAVLAQRLGAPVVVETDVAAAAIAEQAIGAARGLDAVAYVTVGSGIGGALCLEGRTLKGALHPEIGHLRLHRRLDDTTPSACPFHTDCAEGLTAGPALGRRLAAGETLAERPDLKALAADYLAQLCASLALAWSPRCIVLGGGVMSTPGLLDAVAAALKTAMGEYGAPMIAGPGYLRTPALEHSGLEGALLMARRQASSR</sequence>
<accession>A0ABW6CP34</accession>
<evidence type="ECO:0000313" key="2">
    <source>
        <dbReference type="Proteomes" id="UP001598130"/>
    </source>
</evidence>
<dbReference type="Proteomes" id="UP001598130">
    <property type="component" value="Unassembled WGS sequence"/>
</dbReference>
<reference evidence="1 2" key="1">
    <citation type="submission" date="2022-09" db="EMBL/GenBank/DDBJ databases">
        <title>New species of Phenylobacterium.</title>
        <authorList>
            <person name="Mieszkin S."/>
        </authorList>
    </citation>
    <scope>NUCLEOTIDE SEQUENCE [LARGE SCALE GENOMIC DNA]</scope>
    <source>
        <strain evidence="1 2">HK31-G</strain>
    </source>
</reference>
<keyword evidence="2" id="KW-1185">Reference proteome</keyword>
<protein>
    <submittedName>
        <fullName evidence="1">ROK family protein</fullName>
    </submittedName>
</protein>
<dbReference type="InterPro" id="IPR043129">
    <property type="entry name" value="ATPase_NBD"/>
</dbReference>
<name>A0ABW6CP34_9CAUL</name>
<dbReference type="PANTHER" id="PTHR18964">
    <property type="entry name" value="ROK (REPRESSOR, ORF, KINASE) FAMILY"/>
    <property type="match status" value="1"/>
</dbReference>
<evidence type="ECO:0000313" key="1">
    <source>
        <dbReference type="EMBL" id="MFD3264559.1"/>
    </source>
</evidence>
<dbReference type="PROSITE" id="PS01125">
    <property type="entry name" value="ROK"/>
    <property type="match status" value="1"/>
</dbReference>
<comment type="caution">
    <text evidence="1">The sequence shown here is derived from an EMBL/GenBank/DDBJ whole genome shotgun (WGS) entry which is preliminary data.</text>
</comment>
<dbReference type="InterPro" id="IPR000600">
    <property type="entry name" value="ROK"/>
</dbReference>
<organism evidence="1 2">
    <name type="scientific">Phenylobacterium ferrooxidans</name>
    <dbReference type="NCBI Taxonomy" id="2982689"/>
    <lineage>
        <taxon>Bacteria</taxon>
        <taxon>Pseudomonadati</taxon>
        <taxon>Pseudomonadota</taxon>
        <taxon>Alphaproteobacteria</taxon>
        <taxon>Caulobacterales</taxon>
        <taxon>Caulobacteraceae</taxon>
        <taxon>Phenylobacterium</taxon>
    </lineage>
</organism>
<dbReference type="InterPro" id="IPR049874">
    <property type="entry name" value="ROK_cs"/>
</dbReference>
<dbReference type="RefSeq" id="WP_377370168.1">
    <property type="nucleotide sequence ID" value="NZ_JAOTJD010000019.1"/>
</dbReference>